<evidence type="ECO:0000256" key="1">
    <source>
        <dbReference type="SAM" id="MobiDB-lite"/>
    </source>
</evidence>
<dbReference type="RefSeq" id="WP_197005431.1">
    <property type="nucleotide sequence ID" value="NZ_BONS01000009.1"/>
</dbReference>
<proteinExistence type="predicted"/>
<evidence type="ECO:0000313" key="3">
    <source>
        <dbReference type="Proteomes" id="UP000622552"/>
    </source>
</evidence>
<feature type="region of interest" description="Disordered" evidence="1">
    <location>
        <begin position="1"/>
        <end position="25"/>
    </location>
</feature>
<gene>
    <name evidence="2" type="ORF">IW245_004893</name>
</gene>
<feature type="compositionally biased region" description="Basic and acidic residues" evidence="1">
    <location>
        <begin position="12"/>
        <end position="25"/>
    </location>
</feature>
<name>A0A8J7GGQ9_9ACTN</name>
<organism evidence="2 3">
    <name type="scientific">Longispora fulva</name>
    <dbReference type="NCBI Taxonomy" id="619741"/>
    <lineage>
        <taxon>Bacteria</taxon>
        <taxon>Bacillati</taxon>
        <taxon>Actinomycetota</taxon>
        <taxon>Actinomycetes</taxon>
        <taxon>Micromonosporales</taxon>
        <taxon>Micromonosporaceae</taxon>
        <taxon>Longispora</taxon>
    </lineage>
</organism>
<sequence length="50" mass="5793">MTKQPNVAPEPTEEHHPQPPPDDHLCTCGKLREECLRDRLRDMFTIPPTN</sequence>
<keyword evidence="3" id="KW-1185">Reference proteome</keyword>
<reference evidence="2" key="1">
    <citation type="submission" date="2020-11" db="EMBL/GenBank/DDBJ databases">
        <title>Sequencing the genomes of 1000 actinobacteria strains.</title>
        <authorList>
            <person name="Klenk H.-P."/>
        </authorList>
    </citation>
    <scope>NUCLEOTIDE SEQUENCE</scope>
    <source>
        <strain evidence="2">DSM 45356</strain>
    </source>
</reference>
<dbReference type="AlphaFoldDB" id="A0A8J7GGQ9"/>
<protein>
    <submittedName>
        <fullName evidence="2">Uncharacterized protein</fullName>
    </submittedName>
</protein>
<dbReference type="EMBL" id="JADOUF010000001">
    <property type="protein sequence ID" value="MBG6138699.1"/>
    <property type="molecule type" value="Genomic_DNA"/>
</dbReference>
<evidence type="ECO:0000313" key="2">
    <source>
        <dbReference type="EMBL" id="MBG6138699.1"/>
    </source>
</evidence>
<accession>A0A8J7GGQ9</accession>
<dbReference type="Proteomes" id="UP000622552">
    <property type="component" value="Unassembled WGS sequence"/>
</dbReference>
<comment type="caution">
    <text evidence="2">The sequence shown here is derived from an EMBL/GenBank/DDBJ whole genome shotgun (WGS) entry which is preliminary data.</text>
</comment>